<keyword evidence="1" id="KW-0812">Transmembrane</keyword>
<keyword evidence="1" id="KW-1133">Transmembrane helix</keyword>
<sequence>MACSPLDYGLGGKSNNASPAAPSRLRRYYPKAPLSVIVLVVLVLGVQFLLLPRYMYHQSTNEINVSRFQLDRLDARLQKCAEYNTPPIKYPVTQAQSRTNPRWSPAGQNKVIVLKNATLFDGESFVSGSVDIVLNKGVFVSIFKSGEHSAFAQDAVILDLAGKYVTPGLVDMHSHHLAIPWPALKATRDENEMHPDTGPMTPQLRIVDSIKGYDLATEVIASGGVTTSLILPGSANIMGGEGMLVKNILKPGENSEFVVEDMLLEHGVPKENRRRFMKMACGENPKRQYGHTRMGNAWILRKHMERAKELMEKQDAWCLQATAVRESGNIASISEFMASSSKDESATDFLEYDSTIAMLRGKIGINIHCYEPEDFEDMISHSQEFGFRIQAFHHALSAWEVPEMIKATGQNITIATFAEFGFFKKEGYESNLWAGKILANHGVPVAYKSDHVTEETSAKYLLFQAATAHSFHLPEDLALQSVTSVPAKSLEIDHRIGYCSATTAGGTNINLQNGHVSPGLTAISNSLGLAEITTDPATSDGKVGQEGVNLDPKDLVFAKYGVHLEGKAFGRARLAGVTRAISPPMANGFNGGVSVGIKTSGKKTILNGGIFQGDVALHFGVGQVSIKTDSISSVSAGISKLRQIISDNGEKDNIYGRAVNGSFPLVVNVENEYDIMQLIQIKQDYPDLNLVLFGGSGAALVANELATAKIPLILTAARGAADTFEKRNALPGPPLSESPAAILSAAGVKFGLAIVGESDSHIHNTPIEASWAAKYAGLSDKQALDLVSRNLEEILGLEKTKDFVVYEGNPLDFGASVVVAFDGDDGSVSMCWPEST</sequence>
<evidence type="ECO:0000256" key="1">
    <source>
        <dbReference type="SAM" id="Phobius"/>
    </source>
</evidence>
<dbReference type="InterPro" id="IPR050138">
    <property type="entry name" value="DHOase/Allantoinase_Hydrolase"/>
</dbReference>
<dbReference type="GO" id="GO:0004038">
    <property type="term" value="F:allantoinase activity"/>
    <property type="evidence" value="ECO:0007669"/>
    <property type="project" value="TreeGrafter"/>
</dbReference>
<protein>
    <recommendedName>
        <fullName evidence="4">Amidohydrolase-related domain-containing protein</fullName>
    </recommendedName>
</protein>
<keyword evidence="3" id="KW-1185">Reference proteome</keyword>
<dbReference type="EMBL" id="QGMK01000438">
    <property type="protein sequence ID" value="TVY81685.1"/>
    <property type="molecule type" value="Genomic_DNA"/>
</dbReference>
<dbReference type="InterPro" id="IPR032466">
    <property type="entry name" value="Metal_Hydrolase"/>
</dbReference>
<dbReference type="OrthoDB" id="10258955at2759"/>
<accession>A0A8T9C7L3</accession>
<dbReference type="Proteomes" id="UP000469558">
    <property type="component" value="Unassembled WGS sequence"/>
</dbReference>
<organism evidence="2 3">
    <name type="scientific">Lachnellula suecica</name>
    <dbReference type="NCBI Taxonomy" id="602035"/>
    <lineage>
        <taxon>Eukaryota</taxon>
        <taxon>Fungi</taxon>
        <taxon>Dikarya</taxon>
        <taxon>Ascomycota</taxon>
        <taxon>Pezizomycotina</taxon>
        <taxon>Leotiomycetes</taxon>
        <taxon>Helotiales</taxon>
        <taxon>Lachnaceae</taxon>
        <taxon>Lachnellula</taxon>
    </lineage>
</organism>
<gene>
    <name evidence="2" type="ORF">LSUE1_G002182</name>
</gene>
<dbReference type="SUPFAM" id="SSF51338">
    <property type="entry name" value="Composite domain of metallo-dependent hydrolases"/>
    <property type="match status" value="1"/>
</dbReference>
<dbReference type="GO" id="GO:0005737">
    <property type="term" value="C:cytoplasm"/>
    <property type="evidence" value="ECO:0007669"/>
    <property type="project" value="TreeGrafter"/>
</dbReference>
<evidence type="ECO:0008006" key="4">
    <source>
        <dbReference type="Google" id="ProtNLM"/>
    </source>
</evidence>
<dbReference type="InterPro" id="IPR011059">
    <property type="entry name" value="Metal-dep_hydrolase_composite"/>
</dbReference>
<feature type="transmembrane region" description="Helical" evidence="1">
    <location>
        <begin position="34"/>
        <end position="56"/>
    </location>
</feature>
<proteinExistence type="predicted"/>
<dbReference type="AlphaFoldDB" id="A0A8T9C7L3"/>
<dbReference type="Gene3D" id="3.20.20.140">
    <property type="entry name" value="Metal-dependent hydrolases"/>
    <property type="match status" value="2"/>
</dbReference>
<dbReference type="SUPFAM" id="SSF51556">
    <property type="entry name" value="Metallo-dependent hydrolases"/>
    <property type="match status" value="1"/>
</dbReference>
<dbReference type="PANTHER" id="PTHR43668">
    <property type="entry name" value="ALLANTOINASE"/>
    <property type="match status" value="1"/>
</dbReference>
<evidence type="ECO:0000313" key="2">
    <source>
        <dbReference type="EMBL" id="TVY81685.1"/>
    </source>
</evidence>
<evidence type="ECO:0000313" key="3">
    <source>
        <dbReference type="Proteomes" id="UP000469558"/>
    </source>
</evidence>
<keyword evidence="1" id="KW-0472">Membrane</keyword>
<dbReference type="GO" id="GO:0006145">
    <property type="term" value="P:purine nucleobase catabolic process"/>
    <property type="evidence" value="ECO:0007669"/>
    <property type="project" value="TreeGrafter"/>
</dbReference>
<reference evidence="2 3" key="1">
    <citation type="submission" date="2018-05" db="EMBL/GenBank/DDBJ databases">
        <title>Genome sequencing and assembly of the regulated plant pathogen Lachnellula willkommii and related sister species for the development of diagnostic species identification markers.</title>
        <authorList>
            <person name="Giroux E."/>
            <person name="Bilodeau G."/>
        </authorList>
    </citation>
    <scope>NUCLEOTIDE SEQUENCE [LARGE SCALE GENOMIC DNA]</scope>
    <source>
        <strain evidence="2 3">CBS 268.59</strain>
    </source>
</reference>
<comment type="caution">
    <text evidence="2">The sequence shown here is derived from an EMBL/GenBank/DDBJ whole genome shotgun (WGS) entry which is preliminary data.</text>
</comment>
<dbReference type="PANTHER" id="PTHR43668:SF5">
    <property type="entry name" value="AMIDOHYDROLASE 3 DOMAIN-CONTAINING PROTEIN"/>
    <property type="match status" value="1"/>
</dbReference>
<name>A0A8T9C7L3_9HELO</name>